<dbReference type="EMBL" id="SRXV01000003">
    <property type="protein sequence ID" value="TGY92335.1"/>
    <property type="molecule type" value="Genomic_DNA"/>
</dbReference>
<evidence type="ECO:0000259" key="3">
    <source>
        <dbReference type="Pfam" id="PF01738"/>
    </source>
</evidence>
<organism evidence="4 5">
    <name type="scientific">Marinicauda pacifica</name>
    <dbReference type="NCBI Taxonomy" id="1133559"/>
    <lineage>
        <taxon>Bacteria</taxon>
        <taxon>Pseudomonadati</taxon>
        <taxon>Pseudomonadota</taxon>
        <taxon>Alphaproteobacteria</taxon>
        <taxon>Maricaulales</taxon>
        <taxon>Maricaulaceae</taxon>
        <taxon>Marinicauda</taxon>
    </lineage>
</organism>
<dbReference type="AlphaFoldDB" id="A0A4S2H904"/>
<evidence type="ECO:0000256" key="2">
    <source>
        <dbReference type="SAM" id="SignalP"/>
    </source>
</evidence>
<feature type="domain" description="Dienelactone hydrolase" evidence="3">
    <location>
        <begin position="190"/>
        <end position="275"/>
    </location>
</feature>
<protein>
    <recommendedName>
        <fullName evidence="3">Dienelactone hydrolase domain-containing protein</fullName>
    </recommendedName>
</protein>
<keyword evidence="2" id="KW-0732">Signal</keyword>
<dbReference type="Gene3D" id="3.40.50.1820">
    <property type="entry name" value="alpha/beta hydrolase"/>
    <property type="match status" value="1"/>
</dbReference>
<evidence type="ECO:0000313" key="4">
    <source>
        <dbReference type="EMBL" id="TGY92335.1"/>
    </source>
</evidence>
<name>A0A4S2H904_9PROT</name>
<dbReference type="InterPro" id="IPR029058">
    <property type="entry name" value="AB_hydrolase_fold"/>
</dbReference>
<sequence length="284" mass="30799">MQGRLQSTRLVLACLAGLLASALMRAPESGAERAGWLEPHIEFYWPEEGEEPVPAVILFSGCGGVRQQQSEYADAANRAGVAALVVDSHAARGIGRLAGRLLVCTGLRMRGQARAGDVFSALQIARNDPRIDGERIALAGWSHGGWTLLDALSYARDAAAPPGLERLPAVPLEGVRGVLLVYPYCGWIIRADREPIVADIPVTAWLVEKDRIANPNACAQVFERQGQHGAAIDWTLYEGLTHAFDAPDQPFDPRMEYDEDATRQAHARFAAWLNESLAGDASPR</sequence>
<dbReference type="Pfam" id="PF01738">
    <property type="entry name" value="DLH"/>
    <property type="match status" value="1"/>
</dbReference>
<dbReference type="InterPro" id="IPR050261">
    <property type="entry name" value="FrsA_esterase"/>
</dbReference>
<dbReference type="SUPFAM" id="SSF53474">
    <property type="entry name" value="alpha/beta-Hydrolases"/>
    <property type="match status" value="1"/>
</dbReference>
<feature type="chain" id="PRO_5020203710" description="Dienelactone hydrolase domain-containing protein" evidence="2">
    <location>
        <begin position="26"/>
        <end position="284"/>
    </location>
</feature>
<keyword evidence="5" id="KW-1185">Reference proteome</keyword>
<comment type="caution">
    <text evidence="4">The sequence shown here is derived from an EMBL/GenBank/DDBJ whole genome shotgun (WGS) entry which is preliminary data.</text>
</comment>
<feature type="signal peptide" evidence="2">
    <location>
        <begin position="1"/>
        <end position="25"/>
    </location>
</feature>
<keyword evidence="1" id="KW-0378">Hydrolase</keyword>
<gene>
    <name evidence="4" type="ORF">E5162_11860</name>
</gene>
<dbReference type="InterPro" id="IPR002925">
    <property type="entry name" value="Dienelactn_hydro"/>
</dbReference>
<accession>A0A4S2H904</accession>
<dbReference type="PANTHER" id="PTHR22946:SF9">
    <property type="entry name" value="POLYKETIDE TRANSFERASE AF380"/>
    <property type="match status" value="1"/>
</dbReference>
<dbReference type="GO" id="GO:0052689">
    <property type="term" value="F:carboxylic ester hydrolase activity"/>
    <property type="evidence" value="ECO:0007669"/>
    <property type="project" value="UniProtKB-ARBA"/>
</dbReference>
<evidence type="ECO:0000256" key="1">
    <source>
        <dbReference type="ARBA" id="ARBA00022801"/>
    </source>
</evidence>
<dbReference type="PANTHER" id="PTHR22946">
    <property type="entry name" value="DIENELACTONE HYDROLASE DOMAIN-CONTAINING PROTEIN-RELATED"/>
    <property type="match status" value="1"/>
</dbReference>
<dbReference type="Proteomes" id="UP000305451">
    <property type="component" value="Unassembled WGS sequence"/>
</dbReference>
<dbReference type="RefSeq" id="WP_135945469.1">
    <property type="nucleotide sequence ID" value="NZ_BMEI01000003.1"/>
</dbReference>
<proteinExistence type="predicted"/>
<evidence type="ECO:0000313" key="5">
    <source>
        <dbReference type="Proteomes" id="UP000305451"/>
    </source>
</evidence>
<reference evidence="4 5" key="1">
    <citation type="journal article" date="2013" name="Int. J. Syst. Evol. Microbiol.">
        <title>Marinicauda pacifica gen. nov., sp. nov., a prosthecate alphaproteobacterium of the family Hyphomonadaceae isolated from deep seawater.</title>
        <authorList>
            <person name="Zhang X.Y."/>
            <person name="Li G.W."/>
            <person name="Wang C.S."/>
            <person name="Zhang Y.J."/>
            <person name="Xu X.W."/>
            <person name="Li H."/>
            <person name="Liu A."/>
            <person name="Liu C."/>
            <person name="Xie B.B."/>
            <person name="Qin Q.L."/>
            <person name="Xu Z."/>
            <person name="Chen X.L."/>
            <person name="Zhou B.C."/>
            <person name="Zhang Y.Z."/>
        </authorList>
    </citation>
    <scope>NUCLEOTIDE SEQUENCE [LARGE SCALE GENOMIC DNA]</scope>
    <source>
        <strain evidence="4 5">P-1 km-3</strain>
    </source>
</reference>